<accession>A0A0G2J6B7</accession>
<sequence>MADSQGAPFLASSQSRIGEPEDATSQEAKQTIDAPRTVGLHALPNRPTGPGLERTSRWSKMELKDITDLDSTKDRKIEIKSDICACRI</sequence>
<gene>
    <name evidence="2" type="ORF">EMCG_05277</name>
</gene>
<proteinExistence type="predicted"/>
<dbReference type="VEuPathDB" id="FungiDB:EMCG_05277"/>
<organism evidence="2 3">
    <name type="scientific">[Emmonsia] crescens</name>
    <dbReference type="NCBI Taxonomy" id="73230"/>
    <lineage>
        <taxon>Eukaryota</taxon>
        <taxon>Fungi</taxon>
        <taxon>Dikarya</taxon>
        <taxon>Ascomycota</taxon>
        <taxon>Pezizomycotina</taxon>
        <taxon>Eurotiomycetes</taxon>
        <taxon>Eurotiomycetidae</taxon>
        <taxon>Onygenales</taxon>
        <taxon>Ajellomycetaceae</taxon>
        <taxon>Emergomyces</taxon>
    </lineage>
</organism>
<reference evidence="3" key="1">
    <citation type="journal article" date="2015" name="PLoS Genet.">
        <title>The dynamic genome and transcriptome of the human fungal pathogen Blastomyces and close relative Emmonsia.</title>
        <authorList>
            <person name="Munoz J.F."/>
            <person name="Gauthier G.M."/>
            <person name="Desjardins C.A."/>
            <person name="Gallo J.E."/>
            <person name="Holder J."/>
            <person name="Sullivan T.D."/>
            <person name="Marty A.J."/>
            <person name="Carmen J.C."/>
            <person name="Chen Z."/>
            <person name="Ding L."/>
            <person name="Gujja S."/>
            <person name="Magrini V."/>
            <person name="Misas E."/>
            <person name="Mitreva M."/>
            <person name="Priest M."/>
            <person name="Saif S."/>
            <person name="Whiston E.A."/>
            <person name="Young S."/>
            <person name="Zeng Q."/>
            <person name="Goldman W.E."/>
            <person name="Mardis E.R."/>
            <person name="Taylor J.W."/>
            <person name="McEwen J.G."/>
            <person name="Clay O.K."/>
            <person name="Klein B.S."/>
            <person name="Cuomo C.A."/>
        </authorList>
    </citation>
    <scope>NUCLEOTIDE SEQUENCE [LARGE SCALE GENOMIC DNA]</scope>
    <source>
        <strain evidence="3">UAMH 3008</strain>
    </source>
</reference>
<evidence type="ECO:0000313" key="2">
    <source>
        <dbReference type="EMBL" id="KKZ59891.1"/>
    </source>
</evidence>
<comment type="caution">
    <text evidence="2">The sequence shown here is derived from an EMBL/GenBank/DDBJ whole genome shotgun (WGS) entry which is preliminary data.</text>
</comment>
<name>A0A0G2J6B7_9EURO</name>
<evidence type="ECO:0000256" key="1">
    <source>
        <dbReference type="SAM" id="MobiDB-lite"/>
    </source>
</evidence>
<feature type="region of interest" description="Disordered" evidence="1">
    <location>
        <begin position="1"/>
        <end position="54"/>
    </location>
</feature>
<protein>
    <submittedName>
        <fullName evidence="2">Uncharacterized protein</fullName>
    </submittedName>
</protein>
<dbReference type="AlphaFoldDB" id="A0A0G2J6B7"/>
<dbReference type="Proteomes" id="UP000034164">
    <property type="component" value="Unassembled WGS sequence"/>
</dbReference>
<dbReference type="EMBL" id="LCZI01001633">
    <property type="protein sequence ID" value="KKZ59891.1"/>
    <property type="molecule type" value="Genomic_DNA"/>
</dbReference>
<evidence type="ECO:0000313" key="3">
    <source>
        <dbReference type="Proteomes" id="UP000034164"/>
    </source>
</evidence>